<gene>
    <name evidence="4" type="ORF">FRW55_03515</name>
</gene>
<protein>
    <submittedName>
        <fullName evidence="4">AAA family ATPase</fullName>
    </submittedName>
</protein>
<feature type="domain" description="AAA+ ATPase" evidence="3">
    <location>
        <begin position="329"/>
        <end position="472"/>
    </location>
</feature>
<dbReference type="OrthoDB" id="9803432at2"/>
<dbReference type="InterPro" id="IPR003593">
    <property type="entry name" value="AAA+_ATPase"/>
</dbReference>
<dbReference type="InterPro" id="IPR041451">
    <property type="entry name" value="RecD2_SH13"/>
</dbReference>
<dbReference type="Pfam" id="PF13538">
    <property type="entry name" value="UvrD_C_2"/>
    <property type="match status" value="1"/>
</dbReference>
<evidence type="ECO:0000259" key="3">
    <source>
        <dbReference type="SMART" id="SM00382"/>
    </source>
</evidence>
<dbReference type="SMART" id="SM00382">
    <property type="entry name" value="AAA"/>
    <property type="match status" value="1"/>
</dbReference>
<dbReference type="CDD" id="cd17933">
    <property type="entry name" value="DEXSc_RecD-like"/>
    <property type="match status" value="1"/>
</dbReference>
<dbReference type="RefSeq" id="WP_146368747.1">
    <property type="nucleotide sequence ID" value="NZ_CP042295.1"/>
</dbReference>
<keyword evidence="1" id="KW-0547">Nucleotide-binding</keyword>
<dbReference type="CDD" id="cd18809">
    <property type="entry name" value="SF1_C_RecD"/>
    <property type="match status" value="1"/>
</dbReference>
<dbReference type="InterPro" id="IPR050534">
    <property type="entry name" value="Coronavir_polyprotein_1ab"/>
</dbReference>
<dbReference type="GO" id="GO:0005524">
    <property type="term" value="F:ATP binding"/>
    <property type="evidence" value="ECO:0007669"/>
    <property type="project" value="UniProtKB-KW"/>
</dbReference>
<accession>A0A5B8JXV1</accession>
<dbReference type="InterPro" id="IPR027417">
    <property type="entry name" value="P-loop_NTPase"/>
</dbReference>
<dbReference type="Proteomes" id="UP000318927">
    <property type="component" value="Chromosome"/>
</dbReference>
<dbReference type="AlphaFoldDB" id="A0A5B8JXV1"/>
<evidence type="ECO:0000313" key="4">
    <source>
        <dbReference type="EMBL" id="QDY87201.1"/>
    </source>
</evidence>
<dbReference type="GO" id="GO:0003678">
    <property type="term" value="F:DNA helicase activity"/>
    <property type="evidence" value="ECO:0007669"/>
    <property type="project" value="UniProtKB-ARBA"/>
</dbReference>
<evidence type="ECO:0000256" key="1">
    <source>
        <dbReference type="ARBA" id="ARBA00022741"/>
    </source>
</evidence>
<name>A0A5B8JXV1_9MOLU</name>
<dbReference type="Pfam" id="PF18335">
    <property type="entry name" value="SH3_13"/>
    <property type="match status" value="1"/>
</dbReference>
<sequence>MINLTGKFIKYIIKHEGGNYALLTFKSFVDGKVADNYTIYCTKNIPELNKTYSIWVEKNQKYEGRYTLIKFEKILNESYEIYNFLADNNVNKITIKHLKDTYAENLFTLFQEENPVLISDLRNNFSGIYDLLKSNLELLNEEKIFEENGLSALTDYIKEKIFHNPNAILKDEFVKINPYKLVYDYPIPIVKLDELVRLLEIKSSDELINLDLERVCAYIYSLIIYEQQRNNDTFYELERIYKRSKNYASFDIPVFNDALDYGINKKYFLVEQIDSKIYISLTSTKDEEESISEIISKINSSELLKIEVNNQYLNELDESQKKAFANVWDSNITIISGAPGTGKTFLIAKIIENLKHNKLTDENKVVVLAPTGRAASNVSLKAKVKCKTIHSYLKIDEDDADISANIDDLNQKEILIIDEFSMVNQKIFYKLLYNSKNLKKIILIGDINQLPSISCGNLLKDFIDSKVITTCFLNLNHRSEYKEIPEHFNTIINSNKNPLFDQEVVKIIESDSEDFNQKVVEQYVKKVKEFSIDNVVILIPTYKTEFGINEINNLIQTKINPKGKVVTQTTSLQTKIEFRIGDKVIQTENRYEDNVFNGDIGYITKVEKGTKKNGEDSKYGKKITVEFNSLDGEVKKVTYNESVFKSQINLAYAITIHKFQGSESECVIFPFNPAYDFMLNKKLIYTAVSRARKNLIIIGDYNYYINKVVEEREKEIKVNTKMKNLLIKGFRIR</sequence>
<evidence type="ECO:0000256" key="2">
    <source>
        <dbReference type="ARBA" id="ARBA00022840"/>
    </source>
</evidence>
<keyword evidence="2" id="KW-0067">ATP-binding</keyword>
<dbReference type="Gene3D" id="3.40.50.300">
    <property type="entry name" value="P-loop containing nucleotide triphosphate hydrolases"/>
    <property type="match status" value="2"/>
</dbReference>
<dbReference type="Pfam" id="PF13245">
    <property type="entry name" value="AAA_19"/>
    <property type="match status" value="1"/>
</dbReference>
<reference evidence="4 5" key="1">
    <citation type="journal article" date="2019" name="Microbiol. Resour. Announc.">
        <title>Complete Genome Sequences of Three Mycoplasma anserisalpingitis (Mycoplasma sp. 1220) Strains.</title>
        <authorList>
            <person name="Grozner D."/>
            <person name="Forro B."/>
            <person name="Kovacs A.B."/>
            <person name="Marton S."/>
            <person name="Banyai K."/>
            <person name="Kreizinger Z."/>
            <person name="Sulyok K.M."/>
            <person name="Gyuranecz M."/>
        </authorList>
    </citation>
    <scope>NUCLEOTIDE SEQUENCE [LARGE SCALE GENOMIC DNA]</scope>
    <source>
        <strain evidence="4 5">ATCC:BAA-2147</strain>
    </source>
</reference>
<proteinExistence type="predicted"/>
<dbReference type="EMBL" id="CP042295">
    <property type="protein sequence ID" value="QDY87201.1"/>
    <property type="molecule type" value="Genomic_DNA"/>
</dbReference>
<dbReference type="Gene3D" id="2.30.30.940">
    <property type="match status" value="1"/>
</dbReference>
<dbReference type="KEGG" id="mans:FRW55_03515"/>
<dbReference type="SUPFAM" id="SSF52540">
    <property type="entry name" value="P-loop containing nucleoside triphosphate hydrolases"/>
    <property type="match status" value="1"/>
</dbReference>
<evidence type="ECO:0000313" key="5">
    <source>
        <dbReference type="Proteomes" id="UP000318927"/>
    </source>
</evidence>
<organism evidence="4 5">
    <name type="scientific">Mycoplasma anserisalpingitidis</name>
    <dbReference type="NCBI Taxonomy" id="519450"/>
    <lineage>
        <taxon>Bacteria</taxon>
        <taxon>Bacillati</taxon>
        <taxon>Mycoplasmatota</taxon>
        <taxon>Mollicutes</taxon>
        <taxon>Mycoplasmataceae</taxon>
        <taxon>Mycoplasma</taxon>
    </lineage>
</organism>
<dbReference type="PANTHER" id="PTHR43788:SF6">
    <property type="entry name" value="DNA HELICASE B"/>
    <property type="match status" value="1"/>
</dbReference>
<keyword evidence="5" id="KW-1185">Reference proteome</keyword>
<dbReference type="PANTHER" id="PTHR43788">
    <property type="entry name" value="DNA2/NAM7 HELICASE FAMILY MEMBER"/>
    <property type="match status" value="1"/>
</dbReference>
<dbReference type="InterPro" id="IPR027785">
    <property type="entry name" value="UvrD-like_helicase_C"/>
</dbReference>